<comment type="caution">
    <text evidence="2">The sequence shown here is derived from an EMBL/GenBank/DDBJ whole genome shotgun (WGS) entry which is preliminary data.</text>
</comment>
<evidence type="ECO:0000313" key="3">
    <source>
        <dbReference type="Proteomes" id="UP001266305"/>
    </source>
</evidence>
<feature type="region of interest" description="Disordered" evidence="1">
    <location>
        <begin position="1"/>
        <end position="87"/>
    </location>
</feature>
<keyword evidence="3" id="KW-1185">Reference proteome</keyword>
<gene>
    <name evidence="2" type="ORF">P7K49_026213</name>
</gene>
<evidence type="ECO:0000256" key="1">
    <source>
        <dbReference type="SAM" id="MobiDB-lite"/>
    </source>
</evidence>
<name>A0ABQ9UCL4_SAGOE</name>
<reference evidence="2 3" key="1">
    <citation type="submission" date="2023-05" db="EMBL/GenBank/DDBJ databases">
        <title>B98-5 Cell Line De Novo Hybrid Assembly: An Optical Mapping Approach.</title>
        <authorList>
            <person name="Kananen K."/>
            <person name="Auerbach J.A."/>
            <person name="Kautto E."/>
            <person name="Blachly J.S."/>
        </authorList>
    </citation>
    <scope>NUCLEOTIDE SEQUENCE [LARGE SCALE GENOMIC DNA]</scope>
    <source>
        <strain evidence="2">B95-8</strain>
        <tissue evidence="2">Cell line</tissue>
    </source>
</reference>
<dbReference type="Proteomes" id="UP001266305">
    <property type="component" value="Unassembled WGS sequence"/>
</dbReference>
<feature type="compositionally biased region" description="Basic residues" evidence="1">
    <location>
        <begin position="67"/>
        <end position="83"/>
    </location>
</feature>
<feature type="compositionally biased region" description="Polar residues" evidence="1">
    <location>
        <begin position="12"/>
        <end position="26"/>
    </location>
</feature>
<accession>A0ABQ9UCL4</accession>
<evidence type="ECO:0000313" key="2">
    <source>
        <dbReference type="EMBL" id="KAK2094797.1"/>
    </source>
</evidence>
<sequence>MAKHVQKPAARNTLTDQAHLPSMTSERTARLTTKLDLQSQLDMGSGPRCECRRKDLPSLSREQVGTHKGKARSHSGGGTRKKAHLTEASHTYKSGSMHTQAMFLSLYPPSVFLYSDKCKDMELIKASDHFLISGQIDDSSVAPGAVPGGV</sequence>
<proteinExistence type="predicted"/>
<organism evidence="2 3">
    <name type="scientific">Saguinus oedipus</name>
    <name type="common">Cotton-top tamarin</name>
    <name type="synonym">Oedipomidas oedipus</name>
    <dbReference type="NCBI Taxonomy" id="9490"/>
    <lineage>
        <taxon>Eukaryota</taxon>
        <taxon>Metazoa</taxon>
        <taxon>Chordata</taxon>
        <taxon>Craniata</taxon>
        <taxon>Vertebrata</taxon>
        <taxon>Euteleostomi</taxon>
        <taxon>Mammalia</taxon>
        <taxon>Eutheria</taxon>
        <taxon>Euarchontoglires</taxon>
        <taxon>Primates</taxon>
        <taxon>Haplorrhini</taxon>
        <taxon>Platyrrhini</taxon>
        <taxon>Cebidae</taxon>
        <taxon>Callitrichinae</taxon>
        <taxon>Saguinus</taxon>
    </lineage>
</organism>
<protein>
    <submittedName>
        <fullName evidence="2">Uncharacterized protein</fullName>
    </submittedName>
</protein>
<dbReference type="EMBL" id="JASSZA010000013">
    <property type="protein sequence ID" value="KAK2094797.1"/>
    <property type="molecule type" value="Genomic_DNA"/>
</dbReference>